<sequence>MRYSPHVLVAKTPSRLRHSRVHVKSSSRQVSPVERRLHEKRLLAKIIETKKRRLKLEQIYKIYLKFVKALENELRIQEREVQNALDKLMQILASEETSEGSKHYGILLEAGDTVTDISGLHPLDTEELCPLSDSTLSPQTLSNRNYLASTLDPLK</sequence>
<dbReference type="OrthoDB" id="5848022at2759"/>
<protein>
    <submittedName>
        <fullName evidence="3">Charged multivesicular body protein 6</fullName>
    </submittedName>
</protein>
<proteinExistence type="predicted"/>
<evidence type="ECO:0000313" key="3">
    <source>
        <dbReference type="WBParaSite" id="HPLM_0001014701-mRNA-1"/>
    </source>
</evidence>
<reference evidence="1 2" key="2">
    <citation type="submission" date="2018-11" db="EMBL/GenBank/DDBJ databases">
        <authorList>
            <consortium name="Pathogen Informatics"/>
        </authorList>
    </citation>
    <scope>NUCLEOTIDE SEQUENCE [LARGE SCALE GENOMIC DNA]</scope>
    <source>
        <strain evidence="1 2">MHpl1</strain>
    </source>
</reference>
<dbReference type="EMBL" id="UZAF01017224">
    <property type="protein sequence ID" value="VDO39315.1"/>
    <property type="molecule type" value="Genomic_DNA"/>
</dbReference>
<evidence type="ECO:0000313" key="2">
    <source>
        <dbReference type="Proteomes" id="UP000268014"/>
    </source>
</evidence>
<gene>
    <name evidence="1" type="ORF">HPLM_LOCUS10139</name>
</gene>
<dbReference type="OMA" id="MRYSPHV"/>
<dbReference type="AlphaFoldDB" id="A0A0N4WH14"/>
<reference evidence="3" key="1">
    <citation type="submission" date="2017-02" db="UniProtKB">
        <authorList>
            <consortium name="WormBaseParasite"/>
        </authorList>
    </citation>
    <scope>IDENTIFICATION</scope>
</reference>
<dbReference type="WBParaSite" id="HPLM_0001014701-mRNA-1">
    <property type="protein sequence ID" value="HPLM_0001014701-mRNA-1"/>
    <property type="gene ID" value="HPLM_0001014701"/>
</dbReference>
<name>A0A0N4WH14_HAEPC</name>
<evidence type="ECO:0000313" key="1">
    <source>
        <dbReference type="EMBL" id="VDO39315.1"/>
    </source>
</evidence>
<dbReference type="Proteomes" id="UP000268014">
    <property type="component" value="Unassembled WGS sequence"/>
</dbReference>
<organism evidence="3">
    <name type="scientific">Haemonchus placei</name>
    <name type="common">Barber's pole worm</name>
    <dbReference type="NCBI Taxonomy" id="6290"/>
    <lineage>
        <taxon>Eukaryota</taxon>
        <taxon>Metazoa</taxon>
        <taxon>Ecdysozoa</taxon>
        <taxon>Nematoda</taxon>
        <taxon>Chromadorea</taxon>
        <taxon>Rhabditida</taxon>
        <taxon>Rhabditina</taxon>
        <taxon>Rhabditomorpha</taxon>
        <taxon>Strongyloidea</taxon>
        <taxon>Trichostrongylidae</taxon>
        <taxon>Haemonchus</taxon>
    </lineage>
</organism>
<keyword evidence="2" id="KW-1185">Reference proteome</keyword>
<accession>A0A0N4WH14</accession>